<proteinExistence type="predicted"/>
<dbReference type="AlphaFoldDB" id="A0A9D0Z117"/>
<protein>
    <submittedName>
        <fullName evidence="2">Uncharacterized protein</fullName>
    </submittedName>
</protein>
<feature type="coiled-coil region" evidence="1">
    <location>
        <begin position="289"/>
        <end position="316"/>
    </location>
</feature>
<gene>
    <name evidence="2" type="ORF">IAB74_00385</name>
</gene>
<reference evidence="2" key="2">
    <citation type="journal article" date="2021" name="PeerJ">
        <title>Extensive microbial diversity within the chicken gut microbiome revealed by metagenomics and culture.</title>
        <authorList>
            <person name="Gilroy R."/>
            <person name="Ravi A."/>
            <person name="Getino M."/>
            <person name="Pursley I."/>
            <person name="Horton D.L."/>
            <person name="Alikhan N.F."/>
            <person name="Baker D."/>
            <person name="Gharbi K."/>
            <person name="Hall N."/>
            <person name="Watson M."/>
            <person name="Adriaenssens E.M."/>
            <person name="Foster-Nyarko E."/>
            <person name="Jarju S."/>
            <person name="Secka A."/>
            <person name="Antonio M."/>
            <person name="Oren A."/>
            <person name="Chaudhuri R.R."/>
            <person name="La Ragione R."/>
            <person name="Hildebrand F."/>
            <person name="Pallen M.J."/>
        </authorList>
    </citation>
    <scope>NUCLEOTIDE SEQUENCE</scope>
    <source>
        <strain evidence="2">13361</strain>
    </source>
</reference>
<sequence>MKVQIDVFGSYVARDAVRYMDPALYELNRCIGGVPVSTLFEPEFSLPEEKLEGVRASQYDKRMLMLQLSRKVPALLKKSESKFLVLDLAAECMNRLVLGNEAHTAVAYPEEMEDCIQSVFSYLGTPVAQKSLLDLDSKVLNKKYRQFVQNLVKSQANPMGYEESNIIVIEAYCTEDYISNRHGMLHPHNAKYKVKAINEILKTLYELVYRYMPTCRVIKLPEFTHSTENHLRGPGPLSYTEATYEYLARCIEVYCGVNKINSVENLYGEQSLHNKLETRVINSGAVYKVPAMQKEIALLNAKIAELQAQIDTLKNSH</sequence>
<keyword evidence="1" id="KW-0175">Coiled coil</keyword>
<dbReference type="EMBL" id="DVFK01000008">
    <property type="protein sequence ID" value="HIQ66954.1"/>
    <property type="molecule type" value="Genomic_DNA"/>
</dbReference>
<name>A0A9D0Z117_9FIRM</name>
<reference evidence="2" key="1">
    <citation type="submission" date="2020-10" db="EMBL/GenBank/DDBJ databases">
        <authorList>
            <person name="Gilroy R."/>
        </authorList>
    </citation>
    <scope>NUCLEOTIDE SEQUENCE</scope>
    <source>
        <strain evidence="2">13361</strain>
    </source>
</reference>
<evidence type="ECO:0000313" key="3">
    <source>
        <dbReference type="Proteomes" id="UP000886796"/>
    </source>
</evidence>
<dbReference type="Pfam" id="PF19786">
    <property type="entry name" value="DUF6270"/>
    <property type="match status" value="1"/>
</dbReference>
<evidence type="ECO:0000313" key="2">
    <source>
        <dbReference type="EMBL" id="HIQ66954.1"/>
    </source>
</evidence>
<dbReference type="InterPro" id="IPR046237">
    <property type="entry name" value="DUF6270"/>
</dbReference>
<evidence type="ECO:0000256" key="1">
    <source>
        <dbReference type="SAM" id="Coils"/>
    </source>
</evidence>
<accession>A0A9D0Z117</accession>
<organism evidence="2 3">
    <name type="scientific">Candidatus Faecousia excrementigallinarum</name>
    <dbReference type="NCBI Taxonomy" id="2840806"/>
    <lineage>
        <taxon>Bacteria</taxon>
        <taxon>Bacillati</taxon>
        <taxon>Bacillota</taxon>
        <taxon>Clostridia</taxon>
        <taxon>Eubacteriales</taxon>
        <taxon>Oscillospiraceae</taxon>
        <taxon>Faecousia</taxon>
    </lineage>
</organism>
<comment type="caution">
    <text evidence="2">The sequence shown here is derived from an EMBL/GenBank/DDBJ whole genome shotgun (WGS) entry which is preliminary data.</text>
</comment>
<dbReference type="Proteomes" id="UP000886796">
    <property type="component" value="Unassembled WGS sequence"/>
</dbReference>